<dbReference type="GO" id="GO:0050661">
    <property type="term" value="F:NADP binding"/>
    <property type="evidence" value="ECO:0007669"/>
    <property type="project" value="InterPro"/>
</dbReference>
<dbReference type="Gene3D" id="1.10.1040.10">
    <property type="entry name" value="N-(1-d-carboxylethyl)-l-norvaline Dehydrogenase, domain 2"/>
    <property type="match status" value="1"/>
</dbReference>
<dbReference type="GO" id="GO:0016491">
    <property type="term" value="F:oxidoreductase activity"/>
    <property type="evidence" value="ECO:0007669"/>
    <property type="project" value="UniProtKB-KW"/>
</dbReference>
<keyword evidence="1" id="KW-0560">Oxidoreductase</keyword>
<accession>A0A6J6K3F0</accession>
<dbReference type="GO" id="GO:0051287">
    <property type="term" value="F:NAD binding"/>
    <property type="evidence" value="ECO:0007669"/>
    <property type="project" value="InterPro"/>
</dbReference>
<dbReference type="PANTHER" id="PTHR43060:SF15">
    <property type="entry name" value="3-HYDROXYISOBUTYRATE DEHYDROGENASE-LIKE 1, MITOCHONDRIAL-RELATED"/>
    <property type="match status" value="1"/>
</dbReference>
<proteinExistence type="predicted"/>
<dbReference type="InterPro" id="IPR036291">
    <property type="entry name" value="NAD(P)-bd_dom_sf"/>
</dbReference>
<dbReference type="EMBL" id="CAEZWB010000034">
    <property type="protein sequence ID" value="CAB4643882.1"/>
    <property type="molecule type" value="Genomic_DNA"/>
</dbReference>
<dbReference type="Gene3D" id="3.40.50.720">
    <property type="entry name" value="NAD(P)-binding Rossmann-like Domain"/>
    <property type="match status" value="1"/>
</dbReference>
<feature type="domain" description="6-phosphogluconate dehydrogenase NADP-binding" evidence="3">
    <location>
        <begin position="11"/>
        <end position="165"/>
    </location>
</feature>
<dbReference type="PANTHER" id="PTHR43060">
    <property type="entry name" value="3-HYDROXYISOBUTYRATE DEHYDROGENASE-LIKE 1, MITOCHONDRIAL-RELATED"/>
    <property type="match status" value="1"/>
</dbReference>
<evidence type="ECO:0000313" key="5">
    <source>
        <dbReference type="EMBL" id="CAB4643882.1"/>
    </source>
</evidence>
<organism evidence="5">
    <name type="scientific">freshwater metagenome</name>
    <dbReference type="NCBI Taxonomy" id="449393"/>
    <lineage>
        <taxon>unclassified sequences</taxon>
        <taxon>metagenomes</taxon>
        <taxon>ecological metagenomes</taxon>
    </lineage>
</organism>
<dbReference type="Pfam" id="PF03446">
    <property type="entry name" value="NAD_binding_2"/>
    <property type="match status" value="1"/>
</dbReference>
<dbReference type="Pfam" id="PF14833">
    <property type="entry name" value="NAD_binding_11"/>
    <property type="match status" value="1"/>
</dbReference>
<dbReference type="SUPFAM" id="SSF48179">
    <property type="entry name" value="6-phosphogluconate dehydrogenase C-terminal domain-like"/>
    <property type="match status" value="1"/>
</dbReference>
<reference evidence="5" key="1">
    <citation type="submission" date="2020-05" db="EMBL/GenBank/DDBJ databases">
        <authorList>
            <person name="Chiriac C."/>
            <person name="Salcher M."/>
            <person name="Ghai R."/>
            <person name="Kavagutti S V."/>
        </authorList>
    </citation>
    <scope>NUCLEOTIDE SEQUENCE</scope>
</reference>
<evidence type="ECO:0000259" key="3">
    <source>
        <dbReference type="Pfam" id="PF03446"/>
    </source>
</evidence>
<dbReference type="AlphaFoldDB" id="A0A6J6K3F0"/>
<keyword evidence="2" id="KW-0520">NAD</keyword>
<dbReference type="SUPFAM" id="SSF51735">
    <property type="entry name" value="NAD(P)-binding Rossmann-fold domains"/>
    <property type="match status" value="1"/>
</dbReference>
<evidence type="ECO:0000256" key="2">
    <source>
        <dbReference type="ARBA" id="ARBA00023027"/>
    </source>
</evidence>
<dbReference type="InterPro" id="IPR008927">
    <property type="entry name" value="6-PGluconate_DH-like_C_sf"/>
</dbReference>
<dbReference type="PIRSF" id="PIRSF000103">
    <property type="entry name" value="HIBADH"/>
    <property type="match status" value="1"/>
</dbReference>
<dbReference type="InterPro" id="IPR029154">
    <property type="entry name" value="HIBADH-like_NADP-bd"/>
</dbReference>
<dbReference type="InterPro" id="IPR006115">
    <property type="entry name" value="6PGDH_NADP-bd"/>
</dbReference>
<dbReference type="InterPro" id="IPR015815">
    <property type="entry name" value="HIBADH-related"/>
</dbReference>
<dbReference type="InterPro" id="IPR013328">
    <property type="entry name" value="6PGD_dom2"/>
</dbReference>
<protein>
    <submittedName>
        <fullName evidence="5">Unannotated protein</fullName>
    </submittedName>
</protein>
<sequence length="311" mass="32496">MNENGSKQLPTIGFLGLGNMGSPMCARLLTAGYKVTAFDINPQALDVATKLGATPAQSAQECASNVGVFFTSLPRPDHVESVMAGTDGALAALKPGSIWVDLSTNRKDLVQSLAAEAPNNVSVVDSPVTGAVDGARNGKLTLFVGGEVEPVALITPILSHLGLVIHCGDLGSGNVVKLVTNQLWFIAAAAIGEGFAIGLGNGVDLGILWHAIKESVGDSFVVRHDAPSIFAGHYDPSFSLGLCMKDLGLIKELGTNVTAELPMTDAAARAFAMANERYGPQAAELHVAKRIEDDANLSMRLAGDWVPPWEQ</sequence>
<gene>
    <name evidence="5" type="ORF">UFOPK2166_00416</name>
</gene>
<evidence type="ECO:0000259" key="4">
    <source>
        <dbReference type="Pfam" id="PF14833"/>
    </source>
</evidence>
<feature type="domain" description="3-hydroxyisobutyrate dehydrogenase-like NAD-binding" evidence="4">
    <location>
        <begin position="171"/>
        <end position="287"/>
    </location>
</feature>
<evidence type="ECO:0000256" key="1">
    <source>
        <dbReference type="ARBA" id="ARBA00023002"/>
    </source>
</evidence>
<name>A0A6J6K3F0_9ZZZZ</name>